<organism evidence="3 4">
    <name type="scientific">Cladophialophora carrionii</name>
    <dbReference type="NCBI Taxonomy" id="86049"/>
    <lineage>
        <taxon>Eukaryota</taxon>
        <taxon>Fungi</taxon>
        <taxon>Dikarya</taxon>
        <taxon>Ascomycota</taxon>
        <taxon>Pezizomycotina</taxon>
        <taxon>Eurotiomycetes</taxon>
        <taxon>Chaetothyriomycetidae</taxon>
        <taxon>Chaetothyriales</taxon>
        <taxon>Herpotrichiellaceae</taxon>
        <taxon>Cladophialophora</taxon>
    </lineage>
</organism>
<accession>A0A1C1CFY0</accession>
<keyword evidence="1" id="KW-0732">Signal</keyword>
<dbReference type="SUPFAM" id="SSF51445">
    <property type="entry name" value="(Trans)glycosidases"/>
    <property type="match status" value="1"/>
</dbReference>
<dbReference type="VEuPathDB" id="FungiDB:CLCR_03380"/>
<feature type="domain" description="Beta-glucuronidase C-terminal" evidence="2">
    <location>
        <begin position="431"/>
        <end position="525"/>
    </location>
</feature>
<reference evidence="4" key="1">
    <citation type="submission" date="2015-07" db="EMBL/GenBank/DDBJ databases">
        <authorList>
            <person name="Teixeira M.M."/>
            <person name="Souza R.C."/>
            <person name="Almeida L.G."/>
            <person name="Vicente V.A."/>
            <person name="de Hoog S."/>
            <person name="Bocca A.L."/>
            <person name="de Almeida S.R."/>
            <person name="Vasconcelos A.T."/>
            <person name="Felipe M.S."/>
        </authorList>
    </citation>
    <scope>NUCLEOTIDE SEQUENCE [LARGE SCALE GENOMIC DNA]</scope>
    <source>
        <strain evidence="4">KSF</strain>
    </source>
</reference>
<protein>
    <recommendedName>
        <fullName evidence="2">Beta-glucuronidase C-terminal domain-containing protein</fullName>
    </recommendedName>
</protein>
<evidence type="ECO:0000313" key="3">
    <source>
        <dbReference type="EMBL" id="OCT47376.1"/>
    </source>
</evidence>
<dbReference type="EMBL" id="LGRB01000013">
    <property type="protein sequence ID" value="OCT47376.1"/>
    <property type="molecule type" value="Genomic_DNA"/>
</dbReference>
<name>A0A1C1CFY0_9EURO</name>
<dbReference type="AlphaFoldDB" id="A0A1C1CFY0"/>
<dbReference type="Pfam" id="PF16862">
    <property type="entry name" value="Glyco_hydro_79C"/>
    <property type="match status" value="1"/>
</dbReference>
<evidence type="ECO:0000259" key="2">
    <source>
        <dbReference type="Pfam" id="PF16862"/>
    </source>
</evidence>
<feature type="signal peptide" evidence="1">
    <location>
        <begin position="1"/>
        <end position="22"/>
    </location>
</feature>
<dbReference type="PANTHER" id="PTHR36183:SF2">
    <property type="entry name" value="BETA-GLUCURONIDASE C-TERMINAL DOMAIN-CONTAINING PROTEIN"/>
    <property type="match status" value="1"/>
</dbReference>
<evidence type="ECO:0000313" key="4">
    <source>
        <dbReference type="Proteomes" id="UP000094526"/>
    </source>
</evidence>
<feature type="chain" id="PRO_5008650801" description="Beta-glucuronidase C-terminal domain-containing protein" evidence="1">
    <location>
        <begin position="23"/>
        <end position="533"/>
    </location>
</feature>
<dbReference type="InterPro" id="IPR052974">
    <property type="entry name" value="GH79_Enzymes"/>
</dbReference>
<evidence type="ECO:0000256" key="1">
    <source>
        <dbReference type="SAM" id="SignalP"/>
    </source>
</evidence>
<dbReference type="OrthoDB" id="2831684at2759"/>
<gene>
    <name evidence="3" type="ORF">CLCR_03380</name>
</gene>
<dbReference type="InterPro" id="IPR013780">
    <property type="entry name" value="Glyco_hydro_b"/>
</dbReference>
<dbReference type="Gene3D" id="3.20.20.80">
    <property type="entry name" value="Glycosidases"/>
    <property type="match status" value="1"/>
</dbReference>
<comment type="caution">
    <text evidence="3">The sequence shown here is derived from an EMBL/GenBank/DDBJ whole genome shotgun (WGS) entry which is preliminary data.</text>
</comment>
<dbReference type="PANTHER" id="PTHR36183">
    <property type="entry name" value="BETA-GLUCURONIDASE"/>
    <property type="match status" value="1"/>
</dbReference>
<keyword evidence="4" id="KW-1185">Reference proteome</keyword>
<proteinExistence type="predicted"/>
<dbReference type="VEuPathDB" id="FungiDB:G647_01998"/>
<dbReference type="InterPro" id="IPR031728">
    <property type="entry name" value="GlcAase_C"/>
</dbReference>
<dbReference type="Proteomes" id="UP000094526">
    <property type="component" value="Unassembled WGS sequence"/>
</dbReference>
<dbReference type="InterPro" id="IPR017853">
    <property type="entry name" value="GH"/>
</dbReference>
<sequence length="533" mass="57380">MQSLIQIFTLATLSAVLATVQAVPAPRSAGATVPLTLTLDNSSINFDVARTAESAQPLNPQLISLSIEFGNAIDFFGDVGKPNEFSRKLLQNVVDRSGVPPVLRIGGNTGDKWVYCDNCTAALSSIIEVNPNNPLSTEAVTVTVGRAFFQALEENVPPATKYILGLNFGANIYEIAQAQMDAALKYFNQSRILAYELGNEPNIYAAYPPLKRPSTWTVVDYGKQMLSWMPRLRARAQTNAPSFQFGSIIGPPTSFSDFSLAALAKMGVPQNIGGVKYFAAHGYPGNVCTKEASDQTQLTTYINHLETVDFVSQYQGEIAAAKSAGASFHIGETNSAGCHGKDGVSNTLGALLWEIDYALIAAAAGVDRLFFHNGVGGFYYAMWEPLPANSTTPAHINPTYYSMLFVADVVAGLSQPTISRIVKLDTFDTAQYAIFERNRLQKLVILNTHYYNDTSEARPSKFVNVSSVLGPNIKFRRLTASETTATSGITWAGQSVDASGTVVGKLVTEHASNGVVELLASEAVIVERNGSRS</sequence>
<dbReference type="Gene3D" id="2.60.40.1180">
    <property type="entry name" value="Golgi alpha-mannosidase II"/>
    <property type="match status" value="1"/>
</dbReference>